<evidence type="ECO:0000256" key="5">
    <source>
        <dbReference type="SAM" id="MobiDB-lite"/>
    </source>
</evidence>
<feature type="region of interest" description="Disordered" evidence="5">
    <location>
        <begin position="1"/>
        <end position="25"/>
    </location>
</feature>
<dbReference type="PROSITE" id="PS50089">
    <property type="entry name" value="ZF_RING_2"/>
    <property type="match status" value="1"/>
</dbReference>
<dbReference type="AlphaFoldDB" id="A0A9K3DBI5"/>
<dbReference type="InterPro" id="IPR001841">
    <property type="entry name" value="Znf_RING"/>
</dbReference>
<feature type="domain" description="RING-type" evidence="6">
    <location>
        <begin position="62"/>
        <end position="102"/>
    </location>
</feature>
<evidence type="ECO:0000256" key="1">
    <source>
        <dbReference type="ARBA" id="ARBA00022723"/>
    </source>
</evidence>
<name>A0A9K3DBI5_9EUKA</name>
<evidence type="ECO:0000256" key="4">
    <source>
        <dbReference type="PROSITE-ProRule" id="PRU00175"/>
    </source>
</evidence>
<keyword evidence="1" id="KW-0479">Metal-binding</keyword>
<dbReference type="InterPro" id="IPR017907">
    <property type="entry name" value="Znf_RING_CS"/>
</dbReference>
<keyword evidence="2 4" id="KW-0863">Zinc-finger</keyword>
<keyword evidence="8" id="KW-1185">Reference proteome</keyword>
<organism evidence="7 8">
    <name type="scientific">Kipferlia bialata</name>
    <dbReference type="NCBI Taxonomy" id="797122"/>
    <lineage>
        <taxon>Eukaryota</taxon>
        <taxon>Metamonada</taxon>
        <taxon>Carpediemonas-like organisms</taxon>
        <taxon>Kipferlia</taxon>
    </lineage>
</organism>
<dbReference type="InterPro" id="IPR013083">
    <property type="entry name" value="Znf_RING/FYVE/PHD"/>
</dbReference>
<evidence type="ECO:0000256" key="3">
    <source>
        <dbReference type="ARBA" id="ARBA00022833"/>
    </source>
</evidence>
<evidence type="ECO:0000256" key="2">
    <source>
        <dbReference type="ARBA" id="ARBA00022771"/>
    </source>
</evidence>
<accession>A0A9K3DBI5</accession>
<protein>
    <recommendedName>
        <fullName evidence="6">RING-type domain-containing protein</fullName>
    </recommendedName>
</protein>
<comment type="caution">
    <text evidence="7">The sequence shown here is derived from an EMBL/GenBank/DDBJ whole genome shotgun (WGS) entry which is preliminary data.</text>
</comment>
<evidence type="ECO:0000313" key="8">
    <source>
        <dbReference type="Proteomes" id="UP000265618"/>
    </source>
</evidence>
<gene>
    <name evidence="7" type="ORF">KIPB_013755</name>
</gene>
<proteinExistence type="predicted"/>
<feature type="compositionally biased region" description="Polar residues" evidence="5">
    <location>
        <begin position="13"/>
        <end position="23"/>
    </location>
</feature>
<feature type="non-terminal residue" evidence="7">
    <location>
        <position position="1"/>
    </location>
</feature>
<dbReference type="GO" id="GO:0008270">
    <property type="term" value="F:zinc ion binding"/>
    <property type="evidence" value="ECO:0007669"/>
    <property type="project" value="UniProtKB-KW"/>
</dbReference>
<dbReference type="SUPFAM" id="SSF57850">
    <property type="entry name" value="RING/U-box"/>
    <property type="match status" value="1"/>
</dbReference>
<evidence type="ECO:0000259" key="6">
    <source>
        <dbReference type="PROSITE" id="PS50089"/>
    </source>
</evidence>
<keyword evidence="3" id="KW-0862">Zinc</keyword>
<sequence length="131" mass="13592">MPGLQEEGYDGASQRSTMPSTPQRRIGSTCKHVGSLFPVPVHPTNRPVRLAPGQCVSGSCLCPSCGHLACQPQLLRPCGHVVCLACVLSSSIGRDTPSCPVCMGSVLGSLTEPSLAGAVASIRIICPYCTQ</sequence>
<reference evidence="7 8" key="1">
    <citation type="journal article" date="2018" name="PLoS ONE">
        <title>The draft genome of Kipferlia bialata reveals reductive genome evolution in fornicate parasites.</title>
        <authorList>
            <person name="Tanifuji G."/>
            <person name="Takabayashi S."/>
            <person name="Kume K."/>
            <person name="Takagi M."/>
            <person name="Nakayama T."/>
            <person name="Kamikawa R."/>
            <person name="Inagaki Y."/>
            <person name="Hashimoto T."/>
        </authorList>
    </citation>
    <scope>NUCLEOTIDE SEQUENCE [LARGE SCALE GENOMIC DNA]</scope>
    <source>
        <strain evidence="7">NY0173</strain>
    </source>
</reference>
<dbReference type="Gene3D" id="3.30.40.10">
    <property type="entry name" value="Zinc/RING finger domain, C3HC4 (zinc finger)"/>
    <property type="match status" value="1"/>
</dbReference>
<dbReference type="EMBL" id="BDIP01006704">
    <property type="protein sequence ID" value="GIQ90814.1"/>
    <property type="molecule type" value="Genomic_DNA"/>
</dbReference>
<dbReference type="Proteomes" id="UP000265618">
    <property type="component" value="Unassembled WGS sequence"/>
</dbReference>
<dbReference type="PROSITE" id="PS00518">
    <property type="entry name" value="ZF_RING_1"/>
    <property type="match status" value="1"/>
</dbReference>
<evidence type="ECO:0000313" key="7">
    <source>
        <dbReference type="EMBL" id="GIQ90814.1"/>
    </source>
</evidence>